<accession>A0A8E6B2V7</accession>
<name>A0A8E6B2V7_9BACT</name>
<dbReference type="RefSeq" id="WP_213494795.1">
    <property type="nucleotide sequence ID" value="NZ_CP074694.1"/>
</dbReference>
<dbReference type="KEGG" id="tsph:KIH39_18940"/>
<evidence type="ECO:0000313" key="2">
    <source>
        <dbReference type="EMBL" id="QVL30913.1"/>
    </source>
</evidence>
<dbReference type="Proteomes" id="UP000676194">
    <property type="component" value="Chromosome"/>
</dbReference>
<evidence type="ECO:0000256" key="1">
    <source>
        <dbReference type="SAM" id="MobiDB-lite"/>
    </source>
</evidence>
<keyword evidence="3" id="KW-1185">Reference proteome</keyword>
<gene>
    <name evidence="2" type="ORF">KIH39_18940</name>
</gene>
<proteinExistence type="predicted"/>
<feature type="region of interest" description="Disordered" evidence="1">
    <location>
        <begin position="96"/>
        <end position="118"/>
    </location>
</feature>
<dbReference type="EMBL" id="CP074694">
    <property type="protein sequence ID" value="QVL30913.1"/>
    <property type="molecule type" value="Genomic_DNA"/>
</dbReference>
<evidence type="ECO:0000313" key="3">
    <source>
        <dbReference type="Proteomes" id="UP000676194"/>
    </source>
</evidence>
<organism evidence="2 3">
    <name type="scientific">Telmatocola sphagniphila</name>
    <dbReference type="NCBI Taxonomy" id="1123043"/>
    <lineage>
        <taxon>Bacteria</taxon>
        <taxon>Pseudomonadati</taxon>
        <taxon>Planctomycetota</taxon>
        <taxon>Planctomycetia</taxon>
        <taxon>Gemmatales</taxon>
        <taxon>Gemmataceae</taxon>
    </lineage>
</organism>
<feature type="compositionally biased region" description="Polar residues" evidence="1">
    <location>
        <begin position="108"/>
        <end position="118"/>
    </location>
</feature>
<dbReference type="InterPro" id="IPR005358">
    <property type="entry name" value="Puta_zinc/iron-chelating_dom"/>
</dbReference>
<sequence length="118" mass="13425">MAADYECDLCGAGCRVFPIYASVADAVREPRIASEARCREAWLASPEQRYQIYPLPFLETCSFLQADNRCEIYSTRPDVCRRFQPVGTQCPEARQKMQLPLLKPSERGPSSNFRSDRA</sequence>
<dbReference type="Pfam" id="PF03692">
    <property type="entry name" value="CxxCxxCC"/>
    <property type="match status" value="1"/>
</dbReference>
<dbReference type="AlphaFoldDB" id="A0A8E6B2V7"/>
<reference evidence="2" key="1">
    <citation type="submission" date="2021-05" db="EMBL/GenBank/DDBJ databases">
        <title>Complete genome sequence of the cellulolytic planctomycete Telmatocola sphagniphila SP2T and characterization of the first cellulase from planctomycetes.</title>
        <authorList>
            <person name="Rakitin A.L."/>
            <person name="Beletsky A.V."/>
            <person name="Naumoff D.G."/>
            <person name="Kulichevskaya I.S."/>
            <person name="Mardanov A.V."/>
            <person name="Ravin N.V."/>
            <person name="Dedysh S.N."/>
        </authorList>
    </citation>
    <scope>NUCLEOTIDE SEQUENCE</scope>
    <source>
        <strain evidence="2">SP2T</strain>
    </source>
</reference>
<protein>
    <submittedName>
        <fullName evidence="2">YkgJ family cysteine cluster protein</fullName>
    </submittedName>
</protein>